<dbReference type="AlphaFoldDB" id="A0A366KBA5"/>
<accession>A0A366KBA5</accession>
<dbReference type="OrthoDB" id="5198664at2"/>
<evidence type="ECO:0000313" key="2">
    <source>
        <dbReference type="Proteomes" id="UP000252530"/>
    </source>
</evidence>
<name>A0A366KBA5_9BIFI</name>
<dbReference type="RefSeq" id="WP_113859432.1">
    <property type="nucleotide sequence ID" value="NZ_PDCG01000001.1"/>
</dbReference>
<reference evidence="1 2" key="1">
    <citation type="submission" date="2017-10" db="EMBL/GenBank/DDBJ databases">
        <title>Bifidobacterium xylocopum sp. nov. and Bifidobacterium aemilianum sp. nov., from the carpenter bee (Xylocopa violacea) digestive tract.</title>
        <authorList>
            <person name="Alberoni D."/>
            <person name="Baffoni L."/>
            <person name="Di Gioia D."/>
            <person name="Gaggia F."/>
            <person name="Biavati B."/>
        </authorList>
    </citation>
    <scope>NUCLEOTIDE SEQUENCE [LARGE SCALE GENOMIC DNA]</scope>
    <source>
        <strain evidence="1 2">XV10</strain>
    </source>
</reference>
<organism evidence="1 2">
    <name type="scientific">Bifidobacterium aemilianum</name>
    <dbReference type="NCBI Taxonomy" id="2493120"/>
    <lineage>
        <taxon>Bacteria</taxon>
        <taxon>Bacillati</taxon>
        <taxon>Actinomycetota</taxon>
        <taxon>Actinomycetes</taxon>
        <taxon>Bifidobacteriales</taxon>
        <taxon>Bifidobacteriaceae</taxon>
        <taxon>Bifidobacterium</taxon>
    </lineage>
</organism>
<evidence type="ECO:0000313" key="1">
    <source>
        <dbReference type="EMBL" id="RBP98458.1"/>
    </source>
</evidence>
<dbReference type="EMBL" id="PDCG01000001">
    <property type="protein sequence ID" value="RBP98458.1"/>
    <property type="molecule type" value="Genomic_DNA"/>
</dbReference>
<proteinExistence type="predicted"/>
<keyword evidence="2" id="KW-1185">Reference proteome</keyword>
<dbReference type="Proteomes" id="UP000252530">
    <property type="component" value="Unassembled WGS sequence"/>
</dbReference>
<sequence length="108" mass="11953">MAATKPQDHKQPKDQTKDITAMGVDLTIDPAIFDDLDMTEYLYEIEHSQQEDGQGSGALNIVPFLRKLCGSAYGKAKNVLRDPQSGRIPMERVGEFINEVFGELAPNS</sequence>
<gene>
    <name evidence="1" type="ORF">CRD60_00915</name>
</gene>
<protein>
    <submittedName>
        <fullName evidence="1">Uncharacterized protein</fullName>
    </submittedName>
</protein>
<comment type="caution">
    <text evidence="1">The sequence shown here is derived from an EMBL/GenBank/DDBJ whole genome shotgun (WGS) entry which is preliminary data.</text>
</comment>